<name>A0AC61MVB3_9FIRM</name>
<reference evidence="1 2" key="1">
    <citation type="journal article" date="2022" name="Int. J. Syst. Evol. Microbiol.">
        <title>Miniphocaeibacter halophilus sp. nov., an ammonium-tolerant acetate-producing bacterium isolated from a biogas system.</title>
        <authorList>
            <person name="Schnurer A."/>
            <person name="Singh A."/>
            <person name="Bi S."/>
            <person name="Qiao W."/>
            <person name="Westerholm M."/>
        </authorList>
    </citation>
    <scope>NUCLEOTIDE SEQUENCE [LARGE SCALE GENOMIC DNA]</scope>
    <source>
        <strain evidence="1 2">AMB_01</strain>
    </source>
</reference>
<sequence length="190" mass="22168">MNVDVNISNIKLETDRLILRSWEITDLEDFYEYASVEGVGELAGWDHHQNIEESKKILDMFIKDKKVFAIELKENNKVIGSLGIEEYEDELEELNLLKGGEIGFVISKEYWGRKIAPEAVLKVIDYCFNELGYDFLVCSHFIENKQSKRVIEKSGFKFYKNIDLKISRGIIKEAKMYLLFNENKAINKKI</sequence>
<dbReference type="EMBL" id="CP066744">
    <property type="protein sequence ID" value="QQK07999.1"/>
    <property type="molecule type" value="Genomic_DNA"/>
</dbReference>
<protein>
    <submittedName>
        <fullName evidence="1">GNAT family N-acetyltransferase</fullName>
    </submittedName>
</protein>
<gene>
    <name evidence="1" type="ORF">JFY71_00225</name>
</gene>
<accession>A0AC61MVB3</accession>
<dbReference type="Proteomes" id="UP000595814">
    <property type="component" value="Chromosome"/>
</dbReference>
<evidence type="ECO:0000313" key="2">
    <source>
        <dbReference type="Proteomes" id="UP000595814"/>
    </source>
</evidence>
<proteinExistence type="predicted"/>
<organism evidence="1 2">
    <name type="scientific">Miniphocaeibacter halophilus</name>
    <dbReference type="NCBI Taxonomy" id="2931922"/>
    <lineage>
        <taxon>Bacteria</taxon>
        <taxon>Bacillati</taxon>
        <taxon>Bacillota</taxon>
        <taxon>Tissierellia</taxon>
        <taxon>Tissierellales</taxon>
        <taxon>Peptoniphilaceae</taxon>
        <taxon>Miniphocaeibacter</taxon>
    </lineage>
</organism>
<evidence type="ECO:0000313" key="1">
    <source>
        <dbReference type="EMBL" id="QQK07999.1"/>
    </source>
</evidence>
<keyword evidence="2" id="KW-1185">Reference proteome</keyword>